<keyword evidence="1" id="KW-1185">Reference proteome</keyword>
<dbReference type="AlphaFoldDB" id="A0AA85K6Q3"/>
<evidence type="ECO:0000313" key="2">
    <source>
        <dbReference type="WBParaSite" id="TREG1_67470.1"/>
    </source>
</evidence>
<proteinExistence type="predicted"/>
<protein>
    <submittedName>
        <fullName evidence="2">Uncharacterized protein</fullName>
    </submittedName>
</protein>
<name>A0AA85K6Q3_TRIRE</name>
<organism evidence="1 2">
    <name type="scientific">Trichobilharzia regenti</name>
    <name type="common">Nasal bird schistosome</name>
    <dbReference type="NCBI Taxonomy" id="157069"/>
    <lineage>
        <taxon>Eukaryota</taxon>
        <taxon>Metazoa</taxon>
        <taxon>Spiralia</taxon>
        <taxon>Lophotrochozoa</taxon>
        <taxon>Platyhelminthes</taxon>
        <taxon>Trematoda</taxon>
        <taxon>Digenea</taxon>
        <taxon>Strigeidida</taxon>
        <taxon>Schistosomatoidea</taxon>
        <taxon>Schistosomatidae</taxon>
        <taxon>Trichobilharzia</taxon>
    </lineage>
</organism>
<dbReference type="WBParaSite" id="TREG1_67470.1">
    <property type="protein sequence ID" value="TREG1_67470.1"/>
    <property type="gene ID" value="TREG1_67470"/>
</dbReference>
<reference evidence="1" key="1">
    <citation type="submission" date="2022-06" db="EMBL/GenBank/DDBJ databases">
        <authorList>
            <person name="Berger JAMES D."/>
            <person name="Berger JAMES D."/>
        </authorList>
    </citation>
    <scope>NUCLEOTIDE SEQUENCE [LARGE SCALE GENOMIC DNA]</scope>
</reference>
<sequence length="106" mass="12613">MDDSSENTLHENKRFLLALPTPKRLSSPTNSFNRYRRPMSEYWSEPYNDYWNPNTDEFYGEDKRFLLGLPSKSVDKRFLLGLPSSYRHQKRFFLGLPSPPSRYTSK</sequence>
<evidence type="ECO:0000313" key="1">
    <source>
        <dbReference type="Proteomes" id="UP000050795"/>
    </source>
</evidence>
<dbReference type="Proteomes" id="UP000050795">
    <property type="component" value="Unassembled WGS sequence"/>
</dbReference>
<accession>A0AA85K6Q3</accession>
<reference evidence="2" key="2">
    <citation type="submission" date="2023-11" db="UniProtKB">
        <authorList>
            <consortium name="WormBaseParasite"/>
        </authorList>
    </citation>
    <scope>IDENTIFICATION</scope>
</reference>